<feature type="transmembrane region" description="Helical" evidence="1">
    <location>
        <begin position="80"/>
        <end position="104"/>
    </location>
</feature>
<evidence type="ECO:0000256" key="1">
    <source>
        <dbReference type="SAM" id="Phobius"/>
    </source>
</evidence>
<organism evidence="2 3">
    <name type="scientific">Nepenthes gracilis</name>
    <name type="common">Slender pitcher plant</name>
    <dbReference type="NCBI Taxonomy" id="150966"/>
    <lineage>
        <taxon>Eukaryota</taxon>
        <taxon>Viridiplantae</taxon>
        <taxon>Streptophyta</taxon>
        <taxon>Embryophyta</taxon>
        <taxon>Tracheophyta</taxon>
        <taxon>Spermatophyta</taxon>
        <taxon>Magnoliopsida</taxon>
        <taxon>eudicotyledons</taxon>
        <taxon>Gunneridae</taxon>
        <taxon>Pentapetalae</taxon>
        <taxon>Caryophyllales</taxon>
        <taxon>Nepenthaceae</taxon>
        <taxon>Nepenthes</taxon>
    </lineage>
</organism>
<keyword evidence="1" id="KW-0812">Transmembrane</keyword>
<keyword evidence="1" id="KW-0472">Membrane</keyword>
<proteinExistence type="predicted"/>
<keyword evidence="1" id="KW-1133">Transmembrane helix</keyword>
<protein>
    <submittedName>
        <fullName evidence="2">Uncharacterized protein</fullName>
    </submittedName>
</protein>
<reference evidence="2" key="1">
    <citation type="submission" date="2023-05" db="EMBL/GenBank/DDBJ databases">
        <title>Nepenthes gracilis genome sequencing.</title>
        <authorList>
            <person name="Fukushima K."/>
        </authorList>
    </citation>
    <scope>NUCLEOTIDE SEQUENCE</scope>
    <source>
        <strain evidence="2">SING2019-196</strain>
    </source>
</reference>
<gene>
    <name evidence="2" type="ORF">Nepgr_033625</name>
</gene>
<dbReference type="AlphaFoldDB" id="A0AAD3TM90"/>
<dbReference type="Proteomes" id="UP001279734">
    <property type="component" value="Unassembled WGS sequence"/>
</dbReference>
<evidence type="ECO:0000313" key="3">
    <source>
        <dbReference type="Proteomes" id="UP001279734"/>
    </source>
</evidence>
<sequence>MNSYIAGLIADIDWCRFRFFAMEVPHVWYCVECDDVSAELFSSPGAPLKIFLADGMLGHCSSIISFSYSCTMTLGLRRGLLSFLCAFAGLLAGVLEAVFGFVHVMMGGSWRCRMATHVLNVSSGMAYGG</sequence>
<name>A0AAD3TM90_NEPGR</name>
<evidence type="ECO:0000313" key="2">
    <source>
        <dbReference type="EMBL" id="GMH31781.1"/>
    </source>
</evidence>
<accession>A0AAD3TM90</accession>
<dbReference type="EMBL" id="BSYO01000041">
    <property type="protein sequence ID" value="GMH31781.1"/>
    <property type="molecule type" value="Genomic_DNA"/>
</dbReference>
<keyword evidence="3" id="KW-1185">Reference proteome</keyword>
<comment type="caution">
    <text evidence="2">The sequence shown here is derived from an EMBL/GenBank/DDBJ whole genome shotgun (WGS) entry which is preliminary data.</text>
</comment>